<dbReference type="AlphaFoldDB" id="A0A2K4X0Q5"/>
<gene>
    <name evidence="1" type="ORF">CFBP3840_04662</name>
</gene>
<accession>A0A2K4X0Q5</accession>
<reference evidence="1" key="1">
    <citation type="submission" date="2017-11" db="EMBL/GenBank/DDBJ databases">
        <authorList>
            <person name="Han C.G."/>
        </authorList>
    </citation>
    <scope>NUCLEOTIDE SEQUENCE [LARGE SCALE GENOMIC DNA]</scope>
    <source>
        <strain evidence="1">CFBP3840</strain>
    </source>
</reference>
<proteinExistence type="predicted"/>
<dbReference type="EMBL" id="LT963409">
    <property type="protein sequence ID" value="SOS41678.1"/>
    <property type="molecule type" value="Genomic_DNA"/>
</dbReference>
<evidence type="ECO:0000313" key="1">
    <source>
        <dbReference type="EMBL" id="SOS41678.1"/>
    </source>
</evidence>
<organism evidence="1">
    <name type="scientific">Pseudomonas syringae</name>
    <dbReference type="NCBI Taxonomy" id="317"/>
    <lineage>
        <taxon>Bacteria</taxon>
        <taxon>Pseudomonadati</taxon>
        <taxon>Pseudomonadota</taxon>
        <taxon>Gammaproteobacteria</taxon>
        <taxon>Pseudomonadales</taxon>
        <taxon>Pseudomonadaceae</taxon>
        <taxon>Pseudomonas</taxon>
    </lineage>
</organism>
<sequence length="73" mass="8126">MNGLYRVAYRGGEKSYCLELPKFNPKTELARPLATSSICSGHPSSPSSIESWLNPVQPMKLQSPWTTECPQTK</sequence>
<protein>
    <submittedName>
        <fullName evidence="1">Uncharacterized protein</fullName>
    </submittedName>
</protein>
<dbReference type="Proteomes" id="UP000238095">
    <property type="component" value="Chromosome 1"/>
</dbReference>
<name>A0A2K4X0Q5_PSESX</name>